<dbReference type="Proteomes" id="UP000229730">
    <property type="component" value="Unassembled WGS sequence"/>
</dbReference>
<dbReference type="Pfam" id="PF02050">
    <property type="entry name" value="FliJ"/>
    <property type="match status" value="1"/>
</dbReference>
<keyword evidence="11" id="KW-0175">Coiled coil</keyword>
<gene>
    <name evidence="13" type="ORF">CRD36_07520</name>
</gene>
<keyword evidence="4" id="KW-0813">Transport</keyword>
<dbReference type="GO" id="GO:0006935">
    <property type="term" value="P:chemotaxis"/>
    <property type="evidence" value="ECO:0007669"/>
    <property type="project" value="UniProtKB-KW"/>
</dbReference>
<evidence type="ECO:0000313" key="13">
    <source>
        <dbReference type="EMBL" id="PHZ85246.1"/>
    </source>
</evidence>
<organism evidence="13 14">
    <name type="scientific">Paremcibacter congregatus</name>
    <dbReference type="NCBI Taxonomy" id="2043170"/>
    <lineage>
        <taxon>Bacteria</taxon>
        <taxon>Pseudomonadati</taxon>
        <taxon>Pseudomonadota</taxon>
        <taxon>Alphaproteobacteria</taxon>
        <taxon>Emcibacterales</taxon>
        <taxon>Emcibacteraceae</taxon>
        <taxon>Paremcibacter</taxon>
    </lineage>
</organism>
<dbReference type="GO" id="GO:0044781">
    <property type="term" value="P:bacterial-type flagellum organization"/>
    <property type="evidence" value="ECO:0007669"/>
    <property type="project" value="UniProtKB-KW"/>
</dbReference>
<dbReference type="GO" id="GO:0015031">
    <property type="term" value="P:protein transport"/>
    <property type="evidence" value="ECO:0007669"/>
    <property type="project" value="UniProtKB-KW"/>
</dbReference>
<feature type="compositionally biased region" description="Basic and acidic residues" evidence="12">
    <location>
        <begin position="111"/>
        <end position="125"/>
    </location>
</feature>
<evidence type="ECO:0000256" key="10">
    <source>
        <dbReference type="ARBA" id="ARBA00023225"/>
    </source>
</evidence>
<evidence type="ECO:0000256" key="8">
    <source>
        <dbReference type="ARBA" id="ARBA00022927"/>
    </source>
</evidence>
<evidence type="ECO:0000256" key="4">
    <source>
        <dbReference type="ARBA" id="ARBA00022448"/>
    </source>
</evidence>
<sequence>MSVKGMSGMIRLHKWQLDEKRRSMGELESMRAELVGKMRDLETELATEQKKAADAPVVSISYAGYAQQVMVRRQNLHNSIAEIDVSIDEMKDQVSEAFKELKKYEIVEQRERERELAERNARQQDEMDELALTMHRRSQKQA</sequence>
<evidence type="ECO:0000256" key="7">
    <source>
        <dbReference type="ARBA" id="ARBA00022795"/>
    </source>
</evidence>
<keyword evidence="5" id="KW-1003">Cell membrane</keyword>
<reference evidence="13 14" key="1">
    <citation type="submission" date="2017-10" db="EMBL/GenBank/DDBJ databases">
        <title>Frigbacter circumglobatus gen. nov. sp. nov., isolated from sediment cultured in situ.</title>
        <authorList>
            <person name="Zhao Z."/>
        </authorList>
    </citation>
    <scope>NUCLEOTIDE SEQUENCE [LARGE SCALE GENOMIC DNA]</scope>
    <source>
        <strain evidence="13 14">ZYL</strain>
    </source>
</reference>
<dbReference type="GO" id="GO:0071973">
    <property type="term" value="P:bacterial-type flagellum-dependent cell motility"/>
    <property type="evidence" value="ECO:0007669"/>
    <property type="project" value="InterPro"/>
</dbReference>
<evidence type="ECO:0000256" key="6">
    <source>
        <dbReference type="ARBA" id="ARBA00022500"/>
    </source>
</evidence>
<dbReference type="InterPro" id="IPR053716">
    <property type="entry name" value="Flag_assembly_chemotaxis_eff"/>
</dbReference>
<protein>
    <recommendedName>
        <fullName evidence="3">Flagellar FliJ protein</fullName>
    </recommendedName>
</protein>
<evidence type="ECO:0000313" key="14">
    <source>
        <dbReference type="Proteomes" id="UP000229730"/>
    </source>
</evidence>
<evidence type="ECO:0000256" key="9">
    <source>
        <dbReference type="ARBA" id="ARBA00023136"/>
    </source>
</evidence>
<keyword evidence="7" id="KW-1005">Bacterial flagellum biogenesis</keyword>
<evidence type="ECO:0000256" key="2">
    <source>
        <dbReference type="ARBA" id="ARBA00010004"/>
    </source>
</evidence>
<dbReference type="GO" id="GO:0005886">
    <property type="term" value="C:plasma membrane"/>
    <property type="evidence" value="ECO:0007669"/>
    <property type="project" value="UniProtKB-SubCell"/>
</dbReference>
<dbReference type="Gene3D" id="1.10.287.1700">
    <property type="match status" value="1"/>
</dbReference>
<comment type="similarity">
    <text evidence="2">Belongs to the FliJ family.</text>
</comment>
<accession>A0A2G4YUW6</accession>
<dbReference type="RefSeq" id="WP_099472134.1">
    <property type="nucleotide sequence ID" value="NZ_CP041025.1"/>
</dbReference>
<evidence type="ECO:0000256" key="3">
    <source>
        <dbReference type="ARBA" id="ARBA00020392"/>
    </source>
</evidence>
<evidence type="ECO:0000256" key="5">
    <source>
        <dbReference type="ARBA" id="ARBA00022475"/>
    </source>
</evidence>
<keyword evidence="6" id="KW-0145">Chemotaxis</keyword>
<keyword evidence="13" id="KW-0966">Cell projection</keyword>
<evidence type="ECO:0000256" key="1">
    <source>
        <dbReference type="ARBA" id="ARBA00004413"/>
    </source>
</evidence>
<comment type="caution">
    <text evidence="13">The sequence shown here is derived from an EMBL/GenBank/DDBJ whole genome shotgun (WGS) entry which is preliminary data.</text>
</comment>
<evidence type="ECO:0000256" key="11">
    <source>
        <dbReference type="SAM" id="Coils"/>
    </source>
</evidence>
<dbReference type="InterPro" id="IPR012823">
    <property type="entry name" value="Flagell_FliJ"/>
</dbReference>
<dbReference type="EMBL" id="PDEM01000016">
    <property type="protein sequence ID" value="PHZ85246.1"/>
    <property type="molecule type" value="Genomic_DNA"/>
</dbReference>
<name>A0A2G4YUW6_9PROT</name>
<keyword evidence="8" id="KW-0653">Protein transport</keyword>
<comment type="subcellular location">
    <subcellularLocation>
        <location evidence="1">Cell membrane</location>
        <topology evidence="1">Peripheral membrane protein</topology>
        <orientation evidence="1">Cytoplasmic side</orientation>
    </subcellularLocation>
</comment>
<dbReference type="OrthoDB" id="7273723at2"/>
<feature type="region of interest" description="Disordered" evidence="12">
    <location>
        <begin position="111"/>
        <end position="142"/>
    </location>
</feature>
<keyword evidence="9" id="KW-0472">Membrane</keyword>
<dbReference type="InParanoid" id="A0A2G4YUW6"/>
<proteinExistence type="inferred from homology"/>
<keyword evidence="13" id="KW-0282">Flagellum</keyword>
<keyword evidence="13" id="KW-0969">Cilium</keyword>
<keyword evidence="10" id="KW-1006">Bacterial flagellum protein export</keyword>
<dbReference type="GO" id="GO:0009288">
    <property type="term" value="C:bacterial-type flagellum"/>
    <property type="evidence" value="ECO:0007669"/>
    <property type="project" value="InterPro"/>
</dbReference>
<feature type="coiled-coil region" evidence="11">
    <location>
        <begin position="24"/>
        <end position="51"/>
    </location>
</feature>
<dbReference type="AlphaFoldDB" id="A0A2G4YUW6"/>
<evidence type="ECO:0000256" key="12">
    <source>
        <dbReference type="SAM" id="MobiDB-lite"/>
    </source>
</evidence>
<keyword evidence="14" id="KW-1185">Reference proteome</keyword>